<dbReference type="InterPro" id="IPR012914">
    <property type="entry name" value="PucR_dom"/>
</dbReference>
<dbReference type="PANTHER" id="PTHR33744:SF7">
    <property type="entry name" value="PUCR FAMILY TRANSCRIPTIONAL REGULATOR"/>
    <property type="match status" value="1"/>
</dbReference>
<dbReference type="InterPro" id="IPR041522">
    <property type="entry name" value="CdaR_GGDEF"/>
</dbReference>
<comment type="similarity">
    <text evidence="1">Belongs to the CdaR family.</text>
</comment>
<evidence type="ECO:0000259" key="2">
    <source>
        <dbReference type="Pfam" id="PF07905"/>
    </source>
</evidence>
<evidence type="ECO:0000259" key="4">
    <source>
        <dbReference type="Pfam" id="PF17853"/>
    </source>
</evidence>
<dbReference type="Pfam" id="PF13556">
    <property type="entry name" value="HTH_30"/>
    <property type="match status" value="1"/>
</dbReference>
<dbReference type="Pfam" id="PF07905">
    <property type="entry name" value="PucR"/>
    <property type="match status" value="1"/>
</dbReference>
<proteinExistence type="inferred from homology"/>
<accession>A0A7K3MCJ1</accession>
<feature type="domain" description="CdaR GGDEF-like" evidence="4">
    <location>
        <begin position="267"/>
        <end position="385"/>
    </location>
</feature>
<feature type="domain" description="Purine catabolism PurC-like" evidence="2">
    <location>
        <begin position="7"/>
        <end position="129"/>
    </location>
</feature>
<comment type="caution">
    <text evidence="5">The sequence shown here is derived from an EMBL/GenBank/DDBJ whole genome shotgun (WGS) entry which is preliminary data.</text>
</comment>
<organism evidence="5 6">
    <name type="scientific">Phytoactinopolyspora mesophila</name>
    <dbReference type="NCBI Taxonomy" id="2650750"/>
    <lineage>
        <taxon>Bacteria</taxon>
        <taxon>Bacillati</taxon>
        <taxon>Actinomycetota</taxon>
        <taxon>Actinomycetes</taxon>
        <taxon>Jiangellales</taxon>
        <taxon>Jiangellaceae</taxon>
        <taxon>Phytoactinopolyspora</taxon>
    </lineage>
</organism>
<dbReference type="InterPro" id="IPR042070">
    <property type="entry name" value="PucR_C-HTH_sf"/>
</dbReference>
<dbReference type="Pfam" id="PF17853">
    <property type="entry name" value="GGDEF_2"/>
    <property type="match status" value="1"/>
</dbReference>
<sequence length="500" mass="52627">MSMTVREILDLPAVKAAAPLLTTSAEGLNRQVMWAHSSEIFEIGPLLSGGELLLTTGLGLSGADAGARRFWIRDLAERGVTAVAIEIGRSLSDLPVELVDEADRREIPLIRLDDVVPFERICRAVNTVILDREGTELRVVDQLSDALFAALATGGLDGVARIAARHIGCPVMISTASGQMVAAGGVASKQVLSRLAAEAVVRAPVLVDGSPWGDVFLGHNSGWAPGALSLAARRIAAAAGVAVVHLRDAPGEPGSVAPALFEDLLKGNVASEHEFIVRAGLAGLHPPAGAALLGLAASTTDPKATTALIRTVGAHSGGALAGRVRDQVFGIVVADGEVADPAGALAERLRRHGVAPGHDLTCVIGPPVSADETGRSLREAHAALDQGAPGIRVWRESLPDRLLGLVDETSRRQLVDDLLGPLQRWDAAHGSDLVRTVDIYLRHGCSPTRAADHLHVRRQSLHQRLRRAEELLGHPVDDPTLMVPMLLAIRAADRFSLRTG</sequence>
<dbReference type="PANTHER" id="PTHR33744">
    <property type="entry name" value="CARBOHYDRATE DIACID REGULATOR"/>
    <property type="match status" value="1"/>
</dbReference>
<dbReference type="InterPro" id="IPR025736">
    <property type="entry name" value="PucR_C-HTH_dom"/>
</dbReference>
<protein>
    <recommendedName>
        <fullName evidence="7">PucR family transcriptional regulator</fullName>
    </recommendedName>
</protein>
<evidence type="ECO:0000256" key="1">
    <source>
        <dbReference type="ARBA" id="ARBA00006754"/>
    </source>
</evidence>
<keyword evidence="6" id="KW-1185">Reference proteome</keyword>
<feature type="domain" description="PucR C-terminal helix-turn-helix" evidence="3">
    <location>
        <begin position="433"/>
        <end position="491"/>
    </location>
</feature>
<dbReference type="AlphaFoldDB" id="A0A7K3MCJ1"/>
<dbReference type="InterPro" id="IPR051448">
    <property type="entry name" value="CdaR-like_regulators"/>
</dbReference>
<name>A0A7K3MCJ1_9ACTN</name>
<dbReference type="RefSeq" id="WP_162452824.1">
    <property type="nucleotide sequence ID" value="NZ_WLZY01000010.1"/>
</dbReference>
<dbReference type="EMBL" id="WLZY01000010">
    <property type="protein sequence ID" value="NDL60108.1"/>
    <property type="molecule type" value="Genomic_DNA"/>
</dbReference>
<gene>
    <name evidence="5" type="ORF">F7O44_23840</name>
</gene>
<dbReference type="Proteomes" id="UP000460435">
    <property type="component" value="Unassembled WGS sequence"/>
</dbReference>
<evidence type="ECO:0008006" key="7">
    <source>
        <dbReference type="Google" id="ProtNLM"/>
    </source>
</evidence>
<evidence type="ECO:0000259" key="3">
    <source>
        <dbReference type="Pfam" id="PF13556"/>
    </source>
</evidence>
<reference evidence="5 6" key="1">
    <citation type="submission" date="2019-11" db="EMBL/GenBank/DDBJ databases">
        <authorList>
            <person name="Li X.-J."/>
            <person name="Feng X.-M."/>
        </authorList>
    </citation>
    <scope>NUCLEOTIDE SEQUENCE [LARGE SCALE GENOMIC DNA]</scope>
    <source>
        <strain evidence="5 6">XMNu-373</strain>
    </source>
</reference>
<evidence type="ECO:0000313" key="5">
    <source>
        <dbReference type="EMBL" id="NDL60108.1"/>
    </source>
</evidence>
<dbReference type="Gene3D" id="1.10.10.2840">
    <property type="entry name" value="PucR C-terminal helix-turn-helix domain"/>
    <property type="match status" value="1"/>
</dbReference>
<evidence type="ECO:0000313" key="6">
    <source>
        <dbReference type="Proteomes" id="UP000460435"/>
    </source>
</evidence>